<feature type="domain" description="YTH" evidence="2">
    <location>
        <begin position="312"/>
        <end position="450"/>
    </location>
</feature>
<dbReference type="EMBL" id="HBIN01009377">
    <property type="protein sequence ID" value="CAE0436737.1"/>
    <property type="molecule type" value="Transcribed_RNA"/>
</dbReference>
<dbReference type="InterPro" id="IPR007275">
    <property type="entry name" value="YTH_domain"/>
</dbReference>
<feature type="compositionally biased region" description="Low complexity" evidence="1">
    <location>
        <begin position="195"/>
        <end position="209"/>
    </location>
</feature>
<feature type="compositionally biased region" description="Basic and acidic residues" evidence="1">
    <location>
        <begin position="82"/>
        <end position="96"/>
    </location>
</feature>
<name>A0A7S3LN39_9STRA</name>
<sequence length="716" mass="78710">MSGEGRPNAWGKPPQMPAAPAVESQPPQPPPPAPNAWGNPSQAVTSNPAAPEPSANTIAQAQNVSVHTQGRAQAKVQAQAHVEQRKSTKLSDDSNKATKPKMNVGVGAKSWAEIARDPNTQTPLTAVETGQAEENSNIRQQAYKGSVNNANVDPSAPENKHSINNNYNNNQEPQHHSHSQHHQQSYGGHRGRGGRWNNNRVNPNARSSPMNRPAGRRGLTFGDLQNQSQQLMMVQRLVASANQMRVDPNFLYQAQMQQYAAFYGNYVPQNYITPGSVPLDENSYAHLQLLRMYPHLVAINQTQVMANPPHAKYIVYRIDNELEGHHGIKYNLINIEEQFAPMLNRALGEASGLGPVYIFFIFPQARRCIGVAEMISAAVRKPEGDTGASRSDDDTEADPDDGQVSVENTRDEKSNVPSDNSNNKTKKDMVVQVRWICVKDIHLGAFKRARMLLPPVSMQSLQQALPSEDSKGAGADADANTEDEGKEKRKGIYEDPPDMYLLDSTAGPTALQIMLEQHATSTMLLDLKMFDEAEANNGVMPPYYKSGVSTHTFQHNRYSNSNYQRGGYQGRGRGGYRGRGVQTSGPGYRGDKGSNFEKSNSLNAGYRGGRRGRGDLSDTGGRGRGRGRGERGGRFQHSHGNKPTDQPKPDRPRRLAAEDGTEVVIQKEYQFPIQQKKGKKPKAKKEEMTEDAEAHEVAEAHEAVKPDVETETPAGE</sequence>
<feature type="compositionally biased region" description="Basic and acidic residues" evidence="1">
    <location>
        <begin position="483"/>
        <end position="493"/>
    </location>
</feature>
<evidence type="ECO:0000313" key="3">
    <source>
        <dbReference type="EMBL" id="CAE0436737.1"/>
    </source>
</evidence>
<dbReference type="Gene3D" id="3.10.590.10">
    <property type="entry name" value="ph1033 like domains"/>
    <property type="match status" value="1"/>
</dbReference>
<feature type="region of interest" description="Disordered" evidence="1">
    <location>
        <begin position="380"/>
        <end position="425"/>
    </location>
</feature>
<feature type="region of interest" description="Disordered" evidence="1">
    <location>
        <begin position="462"/>
        <end position="497"/>
    </location>
</feature>
<accession>A0A7S3LN39</accession>
<feature type="region of interest" description="Disordered" evidence="1">
    <location>
        <begin position="147"/>
        <end position="220"/>
    </location>
</feature>
<feature type="compositionally biased region" description="Basic and acidic residues" evidence="1">
    <location>
        <begin position="645"/>
        <end position="657"/>
    </location>
</feature>
<dbReference type="AlphaFoldDB" id="A0A7S3LN39"/>
<protein>
    <recommendedName>
        <fullName evidence="2">YTH domain-containing protein</fullName>
    </recommendedName>
</protein>
<feature type="compositionally biased region" description="Basic and acidic residues" evidence="1">
    <location>
        <begin position="684"/>
        <end position="708"/>
    </location>
</feature>
<proteinExistence type="predicted"/>
<feature type="compositionally biased region" description="Polar residues" evidence="1">
    <location>
        <begin position="38"/>
        <end position="71"/>
    </location>
</feature>
<organism evidence="3">
    <name type="scientific">Aplanochytrium stocchinoi</name>
    <dbReference type="NCBI Taxonomy" id="215587"/>
    <lineage>
        <taxon>Eukaryota</taxon>
        <taxon>Sar</taxon>
        <taxon>Stramenopiles</taxon>
        <taxon>Bigyra</taxon>
        <taxon>Labyrinthulomycetes</taxon>
        <taxon>Thraustochytrida</taxon>
        <taxon>Thraustochytriidae</taxon>
        <taxon>Aplanochytrium</taxon>
    </lineage>
</organism>
<reference evidence="3" key="1">
    <citation type="submission" date="2021-01" db="EMBL/GenBank/DDBJ databases">
        <authorList>
            <person name="Corre E."/>
            <person name="Pelletier E."/>
            <person name="Niang G."/>
            <person name="Scheremetjew M."/>
            <person name="Finn R."/>
            <person name="Kale V."/>
            <person name="Holt S."/>
            <person name="Cochrane G."/>
            <person name="Meng A."/>
            <person name="Brown T."/>
            <person name="Cohen L."/>
        </authorList>
    </citation>
    <scope>NUCLEOTIDE SEQUENCE</scope>
    <source>
        <strain evidence="3">GSBS06</strain>
    </source>
</reference>
<evidence type="ECO:0000256" key="1">
    <source>
        <dbReference type="SAM" id="MobiDB-lite"/>
    </source>
</evidence>
<gene>
    <name evidence="3" type="ORF">ASTO00021_LOCUS6986</name>
</gene>
<feature type="region of interest" description="Disordered" evidence="1">
    <location>
        <begin position="557"/>
        <end position="716"/>
    </location>
</feature>
<evidence type="ECO:0000259" key="2">
    <source>
        <dbReference type="Pfam" id="PF04146"/>
    </source>
</evidence>
<dbReference type="GO" id="GO:0003723">
    <property type="term" value="F:RNA binding"/>
    <property type="evidence" value="ECO:0007669"/>
    <property type="project" value="InterPro"/>
</dbReference>
<feature type="region of interest" description="Disordered" evidence="1">
    <location>
        <begin position="1"/>
        <end position="102"/>
    </location>
</feature>
<dbReference type="Pfam" id="PF04146">
    <property type="entry name" value="YTH"/>
    <property type="match status" value="1"/>
</dbReference>
<feature type="compositionally biased region" description="Gly residues" evidence="1">
    <location>
        <begin position="567"/>
        <end position="578"/>
    </location>
</feature>